<dbReference type="Proteomes" id="UP000076858">
    <property type="component" value="Unassembled WGS sequence"/>
</dbReference>
<evidence type="ECO:0000256" key="2">
    <source>
        <dbReference type="SAM" id="Phobius"/>
    </source>
</evidence>
<accession>A0A164P4W3</accession>
<keyword evidence="2" id="KW-0812">Transmembrane</keyword>
<feature type="non-terminal residue" evidence="3">
    <location>
        <position position="225"/>
    </location>
</feature>
<protein>
    <submittedName>
        <fullName evidence="3">Putative Cation-transporting ATPase</fullName>
    </submittedName>
</protein>
<keyword evidence="2" id="KW-0472">Membrane</keyword>
<feature type="region of interest" description="Disordered" evidence="1">
    <location>
        <begin position="205"/>
        <end position="225"/>
    </location>
</feature>
<name>A0A164P4W3_9CRUS</name>
<feature type="transmembrane region" description="Helical" evidence="2">
    <location>
        <begin position="37"/>
        <end position="56"/>
    </location>
</feature>
<feature type="transmembrane region" description="Helical" evidence="2">
    <location>
        <begin position="6"/>
        <end position="25"/>
    </location>
</feature>
<comment type="caution">
    <text evidence="3">The sequence shown here is derived from an EMBL/GenBank/DDBJ whole genome shotgun (WGS) entry which is preliminary data.</text>
</comment>
<evidence type="ECO:0000313" key="4">
    <source>
        <dbReference type="Proteomes" id="UP000076858"/>
    </source>
</evidence>
<gene>
    <name evidence="3" type="ORF">APZ42_030003</name>
</gene>
<feature type="region of interest" description="Disordered" evidence="1">
    <location>
        <begin position="73"/>
        <end position="108"/>
    </location>
</feature>
<dbReference type="EMBL" id="LRGB01002694">
    <property type="protein sequence ID" value="KZS06518.1"/>
    <property type="molecule type" value="Genomic_DNA"/>
</dbReference>
<evidence type="ECO:0000313" key="3">
    <source>
        <dbReference type="EMBL" id="KZS06518.1"/>
    </source>
</evidence>
<keyword evidence="2" id="KW-1133">Transmembrane helix</keyword>
<sequence>IWAFGATILLLCVMFITNDGFVYWMNFKTPPHPEYTVVILVLGLAGGLFSFCWEIIPINYERNLHSDLEQEALQVEPPSPNEKGASDSVSGEDQIPSSSPGRNSLRDLVGRGKTTFRTFQGSRRGGYTINGPKLEQDYPHESIPLKVPVTNVEVSPSVSRSPLPKTTDEEYEYEFHPQPPSIPDEFLSAQSSPVQVLAIRPFEDEEHEVAPPPFEIDVEQRSPLS</sequence>
<organism evidence="3 4">
    <name type="scientific">Daphnia magna</name>
    <dbReference type="NCBI Taxonomy" id="35525"/>
    <lineage>
        <taxon>Eukaryota</taxon>
        <taxon>Metazoa</taxon>
        <taxon>Ecdysozoa</taxon>
        <taxon>Arthropoda</taxon>
        <taxon>Crustacea</taxon>
        <taxon>Branchiopoda</taxon>
        <taxon>Diplostraca</taxon>
        <taxon>Cladocera</taxon>
        <taxon>Anomopoda</taxon>
        <taxon>Daphniidae</taxon>
        <taxon>Daphnia</taxon>
    </lineage>
</organism>
<keyword evidence="4" id="KW-1185">Reference proteome</keyword>
<feature type="compositionally biased region" description="Polar residues" evidence="1">
    <location>
        <begin position="87"/>
        <end position="102"/>
    </location>
</feature>
<evidence type="ECO:0000256" key="1">
    <source>
        <dbReference type="SAM" id="MobiDB-lite"/>
    </source>
</evidence>
<proteinExistence type="predicted"/>
<feature type="non-terminal residue" evidence="3">
    <location>
        <position position="1"/>
    </location>
</feature>
<dbReference type="OrthoDB" id="48943at2759"/>
<dbReference type="AlphaFoldDB" id="A0A164P4W3"/>
<reference evidence="3 4" key="1">
    <citation type="submission" date="2016-03" db="EMBL/GenBank/DDBJ databases">
        <title>EvidentialGene: Evidence-directed Construction of Genes on Genomes.</title>
        <authorList>
            <person name="Gilbert D.G."/>
            <person name="Choi J.-H."/>
            <person name="Mockaitis K."/>
            <person name="Colbourne J."/>
            <person name="Pfrender M."/>
        </authorList>
    </citation>
    <scope>NUCLEOTIDE SEQUENCE [LARGE SCALE GENOMIC DNA]</scope>
    <source>
        <strain evidence="3 4">Xinb3</strain>
        <tissue evidence="3">Complete organism</tissue>
    </source>
</reference>